<dbReference type="PROSITE" id="PS50297">
    <property type="entry name" value="ANK_REP_REGION"/>
    <property type="match status" value="9"/>
</dbReference>
<dbReference type="EMBL" id="QJNS01000516">
    <property type="protein sequence ID" value="RYO76971.1"/>
    <property type="molecule type" value="Genomic_DNA"/>
</dbReference>
<dbReference type="PROSITE" id="PS50088">
    <property type="entry name" value="ANK_REPEAT"/>
    <property type="match status" value="10"/>
</dbReference>
<evidence type="ECO:0000256" key="1">
    <source>
        <dbReference type="ARBA" id="ARBA00022737"/>
    </source>
</evidence>
<evidence type="ECO:0000256" key="3">
    <source>
        <dbReference type="PROSITE-ProRule" id="PRU00023"/>
    </source>
</evidence>
<dbReference type="InterPro" id="IPR002110">
    <property type="entry name" value="Ankyrin_rpt"/>
</dbReference>
<gene>
    <name evidence="5" type="ORF">DL762_009563</name>
</gene>
<feature type="compositionally biased region" description="Basic and acidic residues" evidence="4">
    <location>
        <begin position="790"/>
        <end position="808"/>
    </location>
</feature>
<keyword evidence="6" id="KW-1185">Reference proteome</keyword>
<keyword evidence="1" id="KW-0677">Repeat</keyword>
<protein>
    <submittedName>
        <fullName evidence="5">Uncharacterized protein</fullName>
    </submittedName>
</protein>
<feature type="repeat" description="ANK" evidence="3">
    <location>
        <begin position="310"/>
        <end position="342"/>
    </location>
</feature>
<dbReference type="PANTHER" id="PTHR24126:SF14">
    <property type="entry name" value="ANK_REP_REGION DOMAIN-CONTAINING PROTEIN"/>
    <property type="match status" value="1"/>
</dbReference>
<dbReference type="InterPro" id="IPR036770">
    <property type="entry name" value="Ankyrin_rpt-contain_sf"/>
</dbReference>
<dbReference type="PRINTS" id="PR01415">
    <property type="entry name" value="ANKYRIN"/>
</dbReference>
<name>A0ABY0GTC2_9PEZI</name>
<dbReference type="Pfam" id="PF13637">
    <property type="entry name" value="Ank_4"/>
    <property type="match status" value="1"/>
</dbReference>
<dbReference type="Gene3D" id="1.25.40.20">
    <property type="entry name" value="Ankyrin repeat-containing domain"/>
    <property type="match status" value="4"/>
</dbReference>
<evidence type="ECO:0000313" key="6">
    <source>
        <dbReference type="Proteomes" id="UP000294003"/>
    </source>
</evidence>
<feature type="region of interest" description="Disordered" evidence="4">
    <location>
        <begin position="873"/>
        <end position="925"/>
    </location>
</feature>
<feature type="repeat" description="ANK" evidence="3">
    <location>
        <begin position="211"/>
        <end position="243"/>
    </location>
</feature>
<feature type="repeat" description="ANK" evidence="3">
    <location>
        <begin position="376"/>
        <end position="408"/>
    </location>
</feature>
<keyword evidence="2 3" id="KW-0040">ANK repeat</keyword>
<evidence type="ECO:0000256" key="4">
    <source>
        <dbReference type="SAM" id="MobiDB-lite"/>
    </source>
</evidence>
<accession>A0ABY0GTC2</accession>
<feature type="repeat" description="ANK" evidence="3">
    <location>
        <begin position="244"/>
        <end position="276"/>
    </location>
</feature>
<comment type="caution">
    <text evidence="5">The sequence shown here is derived from an EMBL/GenBank/DDBJ whole genome shotgun (WGS) entry which is preliminary data.</text>
</comment>
<dbReference type="PANTHER" id="PTHR24126">
    <property type="entry name" value="ANKYRIN REPEAT, PH AND SEC7 DOMAIN CONTAINING PROTEIN SECG-RELATED"/>
    <property type="match status" value="1"/>
</dbReference>
<dbReference type="Proteomes" id="UP000294003">
    <property type="component" value="Unassembled WGS sequence"/>
</dbReference>
<dbReference type="SUPFAM" id="SSF48403">
    <property type="entry name" value="Ankyrin repeat"/>
    <property type="match status" value="2"/>
</dbReference>
<proteinExistence type="predicted"/>
<feature type="repeat" description="ANK" evidence="3">
    <location>
        <begin position="343"/>
        <end position="375"/>
    </location>
</feature>
<feature type="repeat" description="ANK" evidence="3">
    <location>
        <begin position="140"/>
        <end position="176"/>
    </location>
</feature>
<dbReference type="Pfam" id="PF13857">
    <property type="entry name" value="Ank_5"/>
    <property type="match status" value="1"/>
</dbReference>
<feature type="region of interest" description="Disordered" evidence="4">
    <location>
        <begin position="1"/>
        <end position="29"/>
    </location>
</feature>
<feature type="region of interest" description="Disordered" evidence="4">
    <location>
        <begin position="780"/>
        <end position="816"/>
    </location>
</feature>
<feature type="repeat" description="ANK" evidence="3">
    <location>
        <begin position="177"/>
        <end position="202"/>
    </location>
</feature>
<organism evidence="5 6">
    <name type="scientific">Monosporascus cannonballus</name>
    <dbReference type="NCBI Taxonomy" id="155416"/>
    <lineage>
        <taxon>Eukaryota</taxon>
        <taxon>Fungi</taxon>
        <taxon>Dikarya</taxon>
        <taxon>Ascomycota</taxon>
        <taxon>Pezizomycotina</taxon>
        <taxon>Sordariomycetes</taxon>
        <taxon>Xylariomycetidae</taxon>
        <taxon>Xylariales</taxon>
        <taxon>Xylariales incertae sedis</taxon>
        <taxon>Monosporascus</taxon>
    </lineage>
</organism>
<feature type="repeat" description="ANK" evidence="3">
    <location>
        <begin position="277"/>
        <end position="309"/>
    </location>
</feature>
<dbReference type="SMART" id="SM00248">
    <property type="entry name" value="ANK"/>
    <property type="match status" value="14"/>
</dbReference>
<sequence length="1270" mass="143268">MPDTTEEPERGDNPEEQVQTDGHPTDHDRTLEDLQNKLLEAAKHNPAKVSDLASQIKDISSQASLAPRNAVGQTPLHLLVMNNREDTILRALLPKLETEEKNALNEEGESAVYIAAYRGFVNALIILLEAGVDPNITNNRSRTPLHEACWTGRVDTAKILLDHAIQHGVDLNTQDEDGCTPLDDACRTGRESLVRMLLDRGAVDVNCVDSLGHTPLITAARYGHEHVVGHLLETGPNINQQSNNGWTALMCAARYGRGVVVERLLEQDPSINQQNKDGWTALMCAARYGHGAIVEHLLKKDPGIDLQDNNGWTALMCAARYGHGAIVEHLLKKDPDINQQNKDGWTALMWAARYGHEAIVENLLKKGPNINQQKNNGWTALICSSWRGQRAIVEKLLDKGADIDTSDHEKHTALFKASQQGYADIVDLLLEKSNLKITVDDQGRTALHMASFSEPVEDEEVEGWKRGTSTLGEYEKAMLSLLNVPGMTELQTKDGETALHLAASSNKLRRVEILLGKMSDEVILQKDRSGATAFRKAADNDYREVVEIFLQRAASSLRQEIITKDTLVWASQEPRLHGLLRMHLEQQIKSESDQAGATEDWDALELAVYCGDVRLVWELLKVIAPTDKSRKKRNRAQEVLDKSMRLKGPNWPDARIGLKRKPCGEIRDDVLTQTKKKAEGKDDPDFQLDVIRNLLQQSDDYLGISTFVELKKPSPKVTIKPEHRAIITDFYITSDKSGFRQEFKSITEVAYGPGPQKIMDDRAVRTQKINDEVHRLIADGVNQTQKRKKMPDETIQHRGEQKPRETKSSKPKAQTNESFEFRWIHLPANNDLTMNVLYERYEQARREAQTPGPDEIEDVSPSRLMKPQCMKAKVAIPQPPAARATESSSREATDSSTSPASEQTKESEKIGSLSKPNKGKDGKNQGFERVALYVVKEDKENEEKTKYQELLDRHKNETIHGSRTLDEFYYQFNPDKGDNPKDINRRNKDQIVTKELYDDNCDDLDEWILLRVDQLWLWIITPDTLITSTTHRQDGRKDVVYESVFAHLESAEDRPKSVQELAKFIVDICIRTYDRVQEAKPDTTPHSTDENWVQHGETQKGEGMLLTIREIFSNSINKAALKEVELFENFTKDEENNGFHENGSSTTEPKTSISEPARLLCKIKDLQDELHILRVVVSHQQDVLKELEPGRAGDRTKAAQIIHDIDEMDKYVKRIYTAVNATLSLEQNKLAVIYSNEAVQQGRALVVFTIATVFFVSTTDIVPKVRNDSN</sequence>
<dbReference type="Pfam" id="PF12796">
    <property type="entry name" value="Ank_2"/>
    <property type="match status" value="3"/>
</dbReference>
<reference evidence="5 6" key="1">
    <citation type="submission" date="2018-06" db="EMBL/GenBank/DDBJ databases">
        <title>Complete Genomes of Monosporascus.</title>
        <authorList>
            <person name="Robinson A.J."/>
            <person name="Natvig D.O."/>
        </authorList>
    </citation>
    <scope>NUCLEOTIDE SEQUENCE [LARGE SCALE GENOMIC DNA]</scope>
    <source>
        <strain evidence="5 6">CBS 609.92</strain>
    </source>
</reference>
<feature type="repeat" description="ANK" evidence="3">
    <location>
        <begin position="494"/>
        <end position="520"/>
    </location>
</feature>
<evidence type="ECO:0000256" key="2">
    <source>
        <dbReference type="ARBA" id="ARBA00023043"/>
    </source>
</evidence>
<feature type="repeat" description="ANK" evidence="3">
    <location>
        <begin position="107"/>
        <end position="139"/>
    </location>
</feature>
<evidence type="ECO:0000313" key="5">
    <source>
        <dbReference type="EMBL" id="RYO76971.1"/>
    </source>
</evidence>